<name>A0AA37UH67_9MICO</name>
<sequence length="100" mass="10630">MRALRARPGDPRSLDDWARELGVSTRTITRALQAETGLGFARWQAAVRANHAAVLLLRGDDLDEVASGCGFATVSAFGTAFRRATGVTPGAFRSQGRSLA</sequence>
<protein>
    <recommendedName>
        <fullName evidence="4">HTH araC/xylS-type domain-containing protein</fullName>
    </recommendedName>
</protein>
<evidence type="ECO:0000256" key="2">
    <source>
        <dbReference type="ARBA" id="ARBA00023125"/>
    </source>
</evidence>
<dbReference type="GO" id="GO:0043565">
    <property type="term" value="F:sequence-specific DNA binding"/>
    <property type="evidence" value="ECO:0007669"/>
    <property type="project" value="InterPro"/>
</dbReference>
<dbReference type="AlphaFoldDB" id="A0AA37UH67"/>
<accession>A0AA37UH67</accession>
<dbReference type="PANTHER" id="PTHR11019:SF199">
    <property type="entry name" value="HTH-TYPE TRANSCRIPTIONAL REGULATOR NIMR"/>
    <property type="match status" value="1"/>
</dbReference>
<keyword evidence="1" id="KW-0805">Transcription regulation</keyword>
<dbReference type="PRINTS" id="PR00032">
    <property type="entry name" value="HTHARAC"/>
</dbReference>
<dbReference type="SMART" id="SM00342">
    <property type="entry name" value="HTH_ARAC"/>
    <property type="match status" value="1"/>
</dbReference>
<evidence type="ECO:0000313" key="5">
    <source>
        <dbReference type="EMBL" id="GMA27252.1"/>
    </source>
</evidence>
<evidence type="ECO:0000256" key="3">
    <source>
        <dbReference type="ARBA" id="ARBA00023163"/>
    </source>
</evidence>
<evidence type="ECO:0000256" key="1">
    <source>
        <dbReference type="ARBA" id="ARBA00023015"/>
    </source>
</evidence>
<dbReference type="Pfam" id="PF12833">
    <property type="entry name" value="HTH_18"/>
    <property type="match status" value="1"/>
</dbReference>
<keyword evidence="2" id="KW-0238">DNA-binding</keyword>
<dbReference type="Proteomes" id="UP001157160">
    <property type="component" value="Unassembled WGS sequence"/>
</dbReference>
<feature type="domain" description="HTH araC/xylS-type" evidence="4">
    <location>
        <begin position="1"/>
        <end position="95"/>
    </location>
</feature>
<gene>
    <name evidence="5" type="ORF">GCM10025874_05050</name>
</gene>
<dbReference type="GO" id="GO:0003700">
    <property type="term" value="F:DNA-binding transcription factor activity"/>
    <property type="evidence" value="ECO:0007669"/>
    <property type="project" value="InterPro"/>
</dbReference>
<proteinExistence type="predicted"/>
<dbReference type="PROSITE" id="PS00041">
    <property type="entry name" value="HTH_ARAC_FAMILY_1"/>
    <property type="match status" value="1"/>
</dbReference>
<dbReference type="RefSeq" id="WP_284229718.1">
    <property type="nucleotide sequence ID" value="NZ_BSUL01000001.1"/>
</dbReference>
<dbReference type="InterPro" id="IPR020449">
    <property type="entry name" value="Tscrpt_reg_AraC-type_HTH"/>
</dbReference>
<dbReference type="PANTHER" id="PTHR11019">
    <property type="entry name" value="HTH-TYPE TRANSCRIPTIONAL REGULATOR NIMR"/>
    <property type="match status" value="1"/>
</dbReference>
<organism evidence="5 6">
    <name type="scientific">Arenivirga flava</name>
    <dbReference type="NCBI Taxonomy" id="1930060"/>
    <lineage>
        <taxon>Bacteria</taxon>
        <taxon>Bacillati</taxon>
        <taxon>Actinomycetota</taxon>
        <taxon>Actinomycetes</taxon>
        <taxon>Micrococcales</taxon>
        <taxon>Microbacteriaceae</taxon>
        <taxon>Arenivirga</taxon>
    </lineage>
</organism>
<dbReference type="Gene3D" id="1.10.10.60">
    <property type="entry name" value="Homeodomain-like"/>
    <property type="match status" value="1"/>
</dbReference>
<keyword evidence="3" id="KW-0804">Transcription</keyword>
<dbReference type="SUPFAM" id="SSF46689">
    <property type="entry name" value="Homeodomain-like"/>
    <property type="match status" value="1"/>
</dbReference>
<dbReference type="InterPro" id="IPR018062">
    <property type="entry name" value="HTH_AraC-typ_CS"/>
</dbReference>
<dbReference type="PROSITE" id="PS01124">
    <property type="entry name" value="HTH_ARAC_FAMILY_2"/>
    <property type="match status" value="1"/>
</dbReference>
<reference evidence="5 6" key="1">
    <citation type="journal article" date="2014" name="Int. J. Syst. Evol. Microbiol.">
        <title>Complete genome sequence of Corynebacterium casei LMG S-19264T (=DSM 44701T), isolated from a smear-ripened cheese.</title>
        <authorList>
            <consortium name="US DOE Joint Genome Institute (JGI-PGF)"/>
            <person name="Walter F."/>
            <person name="Albersmeier A."/>
            <person name="Kalinowski J."/>
            <person name="Ruckert C."/>
        </authorList>
    </citation>
    <scope>NUCLEOTIDE SEQUENCE [LARGE SCALE GENOMIC DNA]</scope>
    <source>
        <strain evidence="5 6">NBRC 112289</strain>
    </source>
</reference>
<comment type="caution">
    <text evidence="5">The sequence shown here is derived from an EMBL/GenBank/DDBJ whole genome shotgun (WGS) entry which is preliminary data.</text>
</comment>
<evidence type="ECO:0000259" key="4">
    <source>
        <dbReference type="PROSITE" id="PS01124"/>
    </source>
</evidence>
<keyword evidence="6" id="KW-1185">Reference proteome</keyword>
<evidence type="ECO:0000313" key="6">
    <source>
        <dbReference type="Proteomes" id="UP001157160"/>
    </source>
</evidence>
<dbReference type="EMBL" id="BSUL01000001">
    <property type="protein sequence ID" value="GMA27252.1"/>
    <property type="molecule type" value="Genomic_DNA"/>
</dbReference>
<dbReference type="InterPro" id="IPR009057">
    <property type="entry name" value="Homeodomain-like_sf"/>
</dbReference>
<dbReference type="InterPro" id="IPR018060">
    <property type="entry name" value="HTH_AraC"/>
</dbReference>